<comment type="caution">
    <text evidence="1">The sequence shown here is derived from an EMBL/GenBank/DDBJ whole genome shotgun (WGS) entry which is preliminary data.</text>
</comment>
<evidence type="ECO:0000313" key="1">
    <source>
        <dbReference type="EMBL" id="EOT87484.1"/>
    </source>
</evidence>
<dbReference type="PATRIC" id="fig|1140003.3.peg.542"/>
<dbReference type="EMBL" id="ASWO01000001">
    <property type="protein sequence ID" value="EOT87484.1"/>
    <property type="molecule type" value="Genomic_DNA"/>
</dbReference>
<dbReference type="STRING" id="1140003.OMY_00547"/>
<organism evidence="1 2">
    <name type="scientific">Enterococcus sulfureus ATCC 49903</name>
    <dbReference type="NCBI Taxonomy" id="1140003"/>
    <lineage>
        <taxon>Bacteria</taxon>
        <taxon>Bacillati</taxon>
        <taxon>Bacillota</taxon>
        <taxon>Bacilli</taxon>
        <taxon>Lactobacillales</taxon>
        <taxon>Enterococcaceae</taxon>
        <taxon>Enterococcus</taxon>
    </lineage>
</organism>
<evidence type="ECO:0008006" key="3">
    <source>
        <dbReference type="Google" id="ProtNLM"/>
    </source>
</evidence>
<gene>
    <name evidence="1" type="ORF">I573_00540</name>
</gene>
<dbReference type="eggNOG" id="ENOG5033WCK">
    <property type="taxonomic scope" value="Bacteria"/>
</dbReference>
<dbReference type="OrthoDB" id="2199707at2"/>
<reference evidence="1 2" key="1">
    <citation type="submission" date="2013-03" db="EMBL/GenBank/DDBJ databases">
        <title>The Genome Sequence of Enterococcus sulfureus ATCC_49903 (PacBio/Illumina hybrid assembly).</title>
        <authorList>
            <consortium name="The Broad Institute Genomics Platform"/>
            <consortium name="The Broad Institute Genome Sequencing Center for Infectious Disease"/>
            <person name="Earl A."/>
            <person name="Russ C."/>
            <person name="Gilmore M."/>
            <person name="Surin D."/>
            <person name="Walker B."/>
            <person name="Young S."/>
            <person name="Zeng Q."/>
            <person name="Gargeya S."/>
            <person name="Fitzgerald M."/>
            <person name="Haas B."/>
            <person name="Abouelleil A."/>
            <person name="Allen A.W."/>
            <person name="Alvarado L."/>
            <person name="Arachchi H.M."/>
            <person name="Berlin A.M."/>
            <person name="Chapman S.B."/>
            <person name="Gainer-Dewar J."/>
            <person name="Goldberg J."/>
            <person name="Griggs A."/>
            <person name="Gujja S."/>
            <person name="Hansen M."/>
            <person name="Howarth C."/>
            <person name="Imamovic A."/>
            <person name="Ireland A."/>
            <person name="Larimer J."/>
            <person name="McCowan C."/>
            <person name="Murphy C."/>
            <person name="Pearson M."/>
            <person name="Poon T.W."/>
            <person name="Priest M."/>
            <person name="Roberts A."/>
            <person name="Saif S."/>
            <person name="Shea T."/>
            <person name="Sisk P."/>
            <person name="Sykes S."/>
            <person name="Wortman J."/>
            <person name="Nusbaum C."/>
            <person name="Birren B."/>
        </authorList>
    </citation>
    <scope>NUCLEOTIDE SEQUENCE [LARGE SCALE GENOMIC DNA]</scope>
    <source>
        <strain evidence="1 2">ATCC 49903</strain>
    </source>
</reference>
<sequence length="217" mass="24667">MKKSTLLFPVVLIGTMAVLGGCGDKTERKAEIVQESATEAVTTNQSGDTIVAGTESLKDEGYFKELVTHGQDPKIKEIVSYRTDFKNSDWDHITLAIDHVKLVNVDKFSDKEGNTYKELMTVNYQLKNEDSSDKHIKPDKAVLVLKDGKKVDAEFFFDYWDDEVLTHDAHKDGMIHFKIKEAHEINDISKIELTFKAKDDQNHETTHTYTIDQLTVE</sequence>
<dbReference type="Proteomes" id="UP000015961">
    <property type="component" value="Unassembled WGS sequence"/>
</dbReference>
<proteinExistence type="predicted"/>
<accession>S0KVA9</accession>
<keyword evidence="2" id="KW-1185">Reference proteome</keyword>
<dbReference type="RefSeq" id="WP_016185038.1">
    <property type="nucleotide sequence ID" value="NZ_ASWO01000001.1"/>
</dbReference>
<protein>
    <recommendedName>
        <fullName evidence="3">DUF4352 domain-containing protein</fullName>
    </recommendedName>
</protein>
<dbReference type="PROSITE" id="PS51257">
    <property type="entry name" value="PROKAR_LIPOPROTEIN"/>
    <property type="match status" value="1"/>
</dbReference>
<name>S0KVA9_9ENTE</name>
<dbReference type="AlphaFoldDB" id="S0KVA9"/>
<evidence type="ECO:0000313" key="2">
    <source>
        <dbReference type="Proteomes" id="UP000015961"/>
    </source>
</evidence>